<dbReference type="InterPro" id="IPR029063">
    <property type="entry name" value="SAM-dependent_MTases_sf"/>
</dbReference>
<evidence type="ECO:0008006" key="7">
    <source>
        <dbReference type="Google" id="ProtNLM"/>
    </source>
</evidence>
<comment type="similarity">
    <text evidence="4">Belongs to the methyltransferase superfamily. METTL23 family.</text>
</comment>
<proteinExistence type="inferred from homology"/>
<dbReference type="AlphaFoldDB" id="A0A9D4QKX8"/>
<dbReference type="GO" id="GO:0005634">
    <property type="term" value="C:nucleus"/>
    <property type="evidence" value="ECO:0007669"/>
    <property type="project" value="TreeGrafter"/>
</dbReference>
<evidence type="ECO:0000313" key="6">
    <source>
        <dbReference type="Proteomes" id="UP000828390"/>
    </source>
</evidence>
<accession>A0A9D4QKX8</accession>
<dbReference type="InterPro" id="IPR019410">
    <property type="entry name" value="Methyltransf_16"/>
</dbReference>
<evidence type="ECO:0000256" key="1">
    <source>
        <dbReference type="ARBA" id="ARBA00022603"/>
    </source>
</evidence>
<dbReference type="GO" id="GO:0005737">
    <property type="term" value="C:cytoplasm"/>
    <property type="evidence" value="ECO:0007669"/>
    <property type="project" value="TreeGrafter"/>
</dbReference>
<dbReference type="Gene3D" id="3.40.50.150">
    <property type="entry name" value="Vaccinia Virus protein VP39"/>
    <property type="match status" value="1"/>
</dbReference>
<evidence type="ECO:0000313" key="5">
    <source>
        <dbReference type="EMBL" id="KAH3835051.1"/>
    </source>
</evidence>
<comment type="caution">
    <text evidence="5">The sequence shown here is derived from an EMBL/GenBank/DDBJ whole genome shotgun (WGS) entry which is preliminary data.</text>
</comment>
<evidence type="ECO:0000256" key="2">
    <source>
        <dbReference type="ARBA" id="ARBA00022679"/>
    </source>
</evidence>
<dbReference type="Proteomes" id="UP000828390">
    <property type="component" value="Unassembled WGS sequence"/>
</dbReference>
<keyword evidence="3" id="KW-0949">S-adenosyl-L-methionine</keyword>
<keyword evidence="6" id="KW-1185">Reference proteome</keyword>
<reference evidence="5" key="1">
    <citation type="journal article" date="2019" name="bioRxiv">
        <title>The Genome of the Zebra Mussel, Dreissena polymorpha: A Resource for Invasive Species Research.</title>
        <authorList>
            <person name="McCartney M.A."/>
            <person name="Auch B."/>
            <person name="Kono T."/>
            <person name="Mallez S."/>
            <person name="Zhang Y."/>
            <person name="Obille A."/>
            <person name="Becker A."/>
            <person name="Abrahante J.E."/>
            <person name="Garbe J."/>
            <person name="Badalamenti J.P."/>
            <person name="Herman A."/>
            <person name="Mangelson H."/>
            <person name="Liachko I."/>
            <person name="Sullivan S."/>
            <person name="Sone E.D."/>
            <person name="Koren S."/>
            <person name="Silverstein K.A.T."/>
            <person name="Beckman K.B."/>
            <person name="Gohl D.M."/>
        </authorList>
    </citation>
    <scope>NUCLEOTIDE SEQUENCE</scope>
    <source>
        <strain evidence="5">Duluth1</strain>
        <tissue evidence="5">Whole animal</tissue>
    </source>
</reference>
<gene>
    <name evidence="5" type="ORF">DPMN_108389</name>
</gene>
<dbReference type="PANTHER" id="PTHR14614:SF164">
    <property type="entry name" value="HISTONE-ARGININE METHYLTRANSFERASE METTL23"/>
    <property type="match status" value="1"/>
</dbReference>
<evidence type="ECO:0000256" key="4">
    <source>
        <dbReference type="ARBA" id="ARBA00043988"/>
    </source>
</evidence>
<keyword evidence="1" id="KW-0489">Methyltransferase</keyword>
<dbReference type="GO" id="GO:0032259">
    <property type="term" value="P:methylation"/>
    <property type="evidence" value="ECO:0007669"/>
    <property type="project" value="UniProtKB-KW"/>
</dbReference>
<name>A0A9D4QKX8_DREPO</name>
<dbReference type="Pfam" id="PF10294">
    <property type="entry name" value="Methyltransf_16"/>
    <property type="match status" value="1"/>
</dbReference>
<keyword evidence="2" id="KW-0808">Transferase</keyword>
<protein>
    <recommendedName>
        <fullName evidence="7">Methyltransferase-like protein 23</fullName>
    </recommendedName>
</protein>
<dbReference type="PANTHER" id="PTHR14614">
    <property type="entry name" value="HEPATOCELLULAR CARCINOMA-ASSOCIATED ANTIGEN"/>
    <property type="match status" value="1"/>
</dbReference>
<organism evidence="5 6">
    <name type="scientific">Dreissena polymorpha</name>
    <name type="common">Zebra mussel</name>
    <name type="synonym">Mytilus polymorpha</name>
    <dbReference type="NCBI Taxonomy" id="45954"/>
    <lineage>
        <taxon>Eukaryota</taxon>
        <taxon>Metazoa</taxon>
        <taxon>Spiralia</taxon>
        <taxon>Lophotrochozoa</taxon>
        <taxon>Mollusca</taxon>
        <taxon>Bivalvia</taxon>
        <taxon>Autobranchia</taxon>
        <taxon>Heteroconchia</taxon>
        <taxon>Euheterodonta</taxon>
        <taxon>Imparidentia</taxon>
        <taxon>Neoheterodontei</taxon>
        <taxon>Myida</taxon>
        <taxon>Dreissenoidea</taxon>
        <taxon>Dreissenidae</taxon>
        <taxon>Dreissena</taxon>
    </lineage>
</organism>
<sequence length="211" mass="23637">MPNIGSMQSTQKFVFEDQEECVCVTIPDTCNTQYGMYTWPCAPMLAQYVWDHRGDFKGRRVLELSAGTALPGIVALKCGADVQFSDIPECMDSVRLSCAANGLTDVQILEIIWGNFQQGSAISLLTDLDWVLASDCFFDSSDFEDIVATLAYLLERNVNCVCLFAYQLRTLSYSIENLLYKWNLTASLLEMTTDSVPTIQLFKLTVNKTNN</sequence>
<evidence type="ECO:0000256" key="3">
    <source>
        <dbReference type="ARBA" id="ARBA00022691"/>
    </source>
</evidence>
<dbReference type="SUPFAM" id="SSF53335">
    <property type="entry name" value="S-adenosyl-L-methionine-dependent methyltransferases"/>
    <property type="match status" value="1"/>
</dbReference>
<dbReference type="GO" id="GO:0008168">
    <property type="term" value="F:methyltransferase activity"/>
    <property type="evidence" value="ECO:0007669"/>
    <property type="project" value="UniProtKB-KW"/>
</dbReference>
<dbReference type="OrthoDB" id="407325at2759"/>
<dbReference type="EMBL" id="JAIWYP010000004">
    <property type="protein sequence ID" value="KAH3835051.1"/>
    <property type="molecule type" value="Genomic_DNA"/>
</dbReference>
<reference evidence="5" key="2">
    <citation type="submission" date="2020-11" db="EMBL/GenBank/DDBJ databases">
        <authorList>
            <person name="McCartney M.A."/>
            <person name="Auch B."/>
            <person name="Kono T."/>
            <person name="Mallez S."/>
            <person name="Becker A."/>
            <person name="Gohl D.M."/>
            <person name="Silverstein K.A.T."/>
            <person name="Koren S."/>
            <person name="Bechman K.B."/>
            <person name="Herman A."/>
            <person name="Abrahante J.E."/>
            <person name="Garbe J."/>
        </authorList>
    </citation>
    <scope>NUCLEOTIDE SEQUENCE</scope>
    <source>
        <strain evidence="5">Duluth1</strain>
        <tissue evidence="5">Whole animal</tissue>
    </source>
</reference>